<dbReference type="RefSeq" id="WP_026300619.1">
    <property type="nucleotide sequence ID" value="NZ_BMXD01000011.1"/>
</dbReference>
<evidence type="ECO:0000256" key="3">
    <source>
        <dbReference type="ARBA" id="ARBA00023163"/>
    </source>
</evidence>
<dbReference type="PANTHER" id="PTHR46796">
    <property type="entry name" value="HTH-TYPE TRANSCRIPTIONAL ACTIVATOR RHAS-RELATED"/>
    <property type="match status" value="1"/>
</dbReference>
<dbReference type="InterPro" id="IPR011051">
    <property type="entry name" value="RmlC_Cupin_sf"/>
</dbReference>
<gene>
    <name evidence="5" type="ORF">ACFOEI_03725</name>
</gene>
<feature type="domain" description="HTH araC/xylS-type" evidence="4">
    <location>
        <begin position="164"/>
        <end position="262"/>
    </location>
</feature>
<dbReference type="PROSITE" id="PS01124">
    <property type="entry name" value="HTH_ARAC_FAMILY_2"/>
    <property type="match status" value="1"/>
</dbReference>
<dbReference type="SUPFAM" id="SSF46689">
    <property type="entry name" value="Homeodomain-like"/>
    <property type="match status" value="2"/>
</dbReference>
<dbReference type="PRINTS" id="PR00032">
    <property type="entry name" value="HTHARAC"/>
</dbReference>
<organism evidence="5 6">
    <name type="scientific">Modicisalibacter luteus</name>
    <dbReference type="NCBI Taxonomy" id="453962"/>
    <lineage>
        <taxon>Bacteria</taxon>
        <taxon>Pseudomonadati</taxon>
        <taxon>Pseudomonadota</taxon>
        <taxon>Gammaproteobacteria</taxon>
        <taxon>Oceanospirillales</taxon>
        <taxon>Halomonadaceae</taxon>
        <taxon>Modicisalibacter</taxon>
    </lineage>
</organism>
<accession>A0ABV7LX43</accession>
<name>A0ABV7LX43_9GAMM</name>
<dbReference type="Gene3D" id="1.10.10.60">
    <property type="entry name" value="Homeodomain-like"/>
    <property type="match status" value="1"/>
</dbReference>
<keyword evidence="3" id="KW-0804">Transcription</keyword>
<keyword evidence="2" id="KW-0238">DNA-binding</keyword>
<evidence type="ECO:0000256" key="1">
    <source>
        <dbReference type="ARBA" id="ARBA00023015"/>
    </source>
</evidence>
<evidence type="ECO:0000259" key="4">
    <source>
        <dbReference type="PROSITE" id="PS01124"/>
    </source>
</evidence>
<proteinExistence type="predicted"/>
<evidence type="ECO:0000313" key="5">
    <source>
        <dbReference type="EMBL" id="MFC3291181.1"/>
    </source>
</evidence>
<dbReference type="InterPro" id="IPR020449">
    <property type="entry name" value="Tscrpt_reg_AraC-type_HTH"/>
</dbReference>
<dbReference type="SMART" id="SM00342">
    <property type="entry name" value="HTH_ARAC"/>
    <property type="match status" value="1"/>
</dbReference>
<dbReference type="EMBL" id="JBHRUH010000006">
    <property type="protein sequence ID" value="MFC3291181.1"/>
    <property type="molecule type" value="Genomic_DNA"/>
</dbReference>
<keyword evidence="6" id="KW-1185">Reference proteome</keyword>
<dbReference type="InterPro" id="IPR009057">
    <property type="entry name" value="Homeodomain-like_sf"/>
</dbReference>
<dbReference type="SUPFAM" id="SSF51182">
    <property type="entry name" value="RmlC-like cupins"/>
    <property type="match status" value="1"/>
</dbReference>
<evidence type="ECO:0000256" key="2">
    <source>
        <dbReference type="ARBA" id="ARBA00023125"/>
    </source>
</evidence>
<comment type="caution">
    <text evidence="5">The sequence shown here is derived from an EMBL/GenBank/DDBJ whole genome shotgun (WGS) entry which is preliminary data.</text>
</comment>
<dbReference type="InterPro" id="IPR018060">
    <property type="entry name" value="HTH_AraC"/>
</dbReference>
<keyword evidence="1" id="KW-0805">Transcription regulation</keyword>
<dbReference type="PANTHER" id="PTHR46796:SF10">
    <property type="entry name" value="TRANSCRIPTIONAL ACTIVATOR FEAR"/>
    <property type="match status" value="1"/>
</dbReference>
<dbReference type="InterPro" id="IPR050204">
    <property type="entry name" value="AraC_XylS_family_regulators"/>
</dbReference>
<evidence type="ECO:0000313" key="6">
    <source>
        <dbReference type="Proteomes" id="UP001595640"/>
    </source>
</evidence>
<dbReference type="InterPro" id="IPR018062">
    <property type="entry name" value="HTH_AraC-typ_CS"/>
</dbReference>
<sequence length="267" mass="29928">MQQTQARCNLIARTSGEHCHDAPQLMLGWRGAMDYEFTRGGGRLVLGQAAILPSGEPHSYLGRQDECEVFVIDLDAADPCLASLERSCALDLRESLFAEPRSLSLPPTLLPMVEFATTQVKAASDDAQIRLVNHQLAMLFVSQFSQLVGDVDLKGMQRQRLSAEALNRFIDQRLASPPDNAELADAMHLGQSQFHLLCQRQFGMSPQQYVMNRRIYWAQHWLRHTPRPIGAIAMDLGFADVSSFSRAFRRRVGHAPSKERGCPVNQR</sequence>
<dbReference type="PROSITE" id="PS00041">
    <property type="entry name" value="HTH_ARAC_FAMILY_1"/>
    <property type="match status" value="1"/>
</dbReference>
<dbReference type="Pfam" id="PF12833">
    <property type="entry name" value="HTH_18"/>
    <property type="match status" value="1"/>
</dbReference>
<reference evidence="6" key="1">
    <citation type="journal article" date="2019" name="Int. J. Syst. Evol. Microbiol.">
        <title>The Global Catalogue of Microorganisms (GCM) 10K type strain sequencing project: providing services to taxonomists for standard genome sequencing and annotation.</title>
        <authorList>
            <consortium name="The Broad Institute Genomics Platform"/>
            <consortium name="The Broad Institute Genome Sequencing Center for Infectious Disease"/>
            <person name="Wu L."/>
            <person name="Ma J."/>
        </authorList>
    </citation>
    <scope>NUCLEOTIDE SEQUENCE [LARGE SCALE GENOMIC DNA]</scope>
    <source>
        <strain evidence="6">KCTC 12847</strain>
    </source>
</reference>
<dbReference type="Proteomes" id="UP001595640">
    <property type="component" value="Unassembled WGS sequence"/>
</dbReference>
<protein>
    <submittedName>
        <fullName evidence="5">AraC family transcriptional regulator</fullName>
    </submittedName>
</protein>